<dbReference type="Gene3D" id="3.30.70.1230">
    <property type="entry name" value="Nucleotide cyclase"/>
    <property type="match status" value="1"/>
</dbReference>
<dbReference type="EMBL" id="QNRQ01000029">
    <property type="protein sequence ID" value="RBP33581.1"/>
    <property type="molecule type" value="Genomic_DNA"/>
</dbReference>
<dbReference type="Proteomes" id="UP000253628">
    <property type="component" value="Unassembled WGS sequence"/>
</dbReference>
<keyword evidence="2" id="KW-1185">Reference proteome</keyword>
<gene>
    <name evidence="1" type="ORF">DFR37_1298</name>
</gene>
<comment type="caution">
    <text evidence="1">The sequence shown here is derived from an EMBL/GenBank/DDBJ whole genome shotgun (WGS) entry which is preliminary data.</text>
</comment>
<evidence type="ECO:0000313" key="1">
    <source>
        <dbReference type="EMBL" id="RBP33581.1"/>
    </source>
</evidence>
<sequence length="296" mass="33010">MRSFQGAVLFVDMLGFSALTRGKLPLGKEEFAPWQVDSEGEFPHQLLAAKILIKFRKALMQTNKTFTGVRVAQLSDCAFLWSTDVGMIADAGRHLMHEAALMGLLCRGGLTFGDIHEPDKLNHSLGAFIVGDAVTRAASYEAMGKGMRIFTDQETASRVLKERPAEGFKPLVNPLTGDTIDEWQWYAPSQSLLSAQNSSRLRKELERVVGCHTMLRYSPKLAWSATTLEGRRQIACSIVAVSDAMERLSGNSNEFLFTVEHLLSANPGRSDIVRQRVQQQFVNELLTVIRPRRRSN</sequence>
<dbReference type="InterPro" id="IPR029787">
    <property type="entry name" value="Nucleotide_cyclase"/>
</dbReference>
<evidence type="ECO:0008006" key="3">
    <source>
        <dbReference type="Google" id="ProtNLM"/>
    </source>
</evidence>
<protein>
    <recommendedName>
        <fullName evidence="3">Guanylate cyclase domain-containing protein</fullName>
    </recommendedName>
</protein>
<organism evidence="1 2">
    <name type="scientific">Eoetvoesiella caeni</name>
    <dbReference type="NCBI Taxonomy" id="645616"/>
    <lineage>
        <taxon>Bacteria</taxon>
        <taxon>Pseudomonadati</taxon>
        <taxon>Pseudomonadota</taxon>
        <taxon>Betaproteobacteria</taxon>
        <taxon>Burkholderiales</taxon>
        <taxon>Alcaligenaceae</taxon>
        <taxon>Eoetvoesiella</taxon>
    </lineage>
</organism>
<dbReference type="OrthoDB" id="8480955at2"/>
<evidence type="ECO:0000313" key="2">
    <source>
        <dbReference type="Proteomes" id="UP000253628"/>
    </source>
</evidence>
<name>A0A366GY75_9BURK</name>
<proteinExistence type="predicted"/>
<dbReference type="AlphaFoldDB" id="A0A366GY75"/>
<dbReference type="RefSeq" id="WP_113935380.1">
    <property type="nucleotide sequence ID" value="NZ_JACCEU010000026.1"/>
</dbReference>
<reference evidence="1 2" key="1">
    <citation type="submission" date="2018-06" db="EMBL/GenBank/DDBJ databases">
        <title>Genomic Encyclopedia of Type Strains, Phase IV (KMG-IV): sequencing the most valuable type-strain genomes for metagenomic binning, comparative biology and taxonomic classification.</title>
        <authorList>
            <person name="Goeker M."/>
        </authorList>
    </citation>
    <scope>NUCLEOTIDE SEQUENCE [LARGE SCALE GENOMIC DNA]</scope>
    <source>
        <strain evidence="1 2">DSM 25520</strain>
    </source>
</reference>
<accession>A0A366GY75</accession>